<keyword evidence="2" id="KW-1185">Reference proteome</keyword>
<dbReference type="EMBL" id="JBHFPV010000004">
    <property type="protein sequence ID" value="MFH6604733.1"/>
    <property type="molecule type" value="Genomic_DNA"/>
</dbReference>
<gene>
    <name evidence="1" type="ORF">ACEZ3G_14685</name>
</gene>
<proteinExistence type="predicted"/>
<evidence type="ECO:0000313" key="2">
    <source>
        <dbReference type="Proteomes" id="UP001595191"/>
    </source>
</evidence>
<reference evidence="1" key="1">
    <citation type="submission" date="2024-09" db="EMBL/GenBank/DDBJ databases">
        <authorList>
            <person name="Liu J."/>
        </authorList>
    </citation>
    <scope>NUCLEOTIDE SEQUENCE</scope>
    <source>
        <strain evidence="1">NBU2967</strain>
    </source>
</reference>
<protein>
    <submittedName>
        <fullName evidence="1">Gliding motility-associated C-terminal domain-containing protein</fullName>
    </submittedName>
</protein>
<comment type="caution">
    <text evidence="1">The sequence shown here is derived from an EMBL/GenBank/DDBJ whole genome shotgun (WGS) entry which is preliminary data.</text>
</comment>
<name>A0ACC7LMH9_9FLAO</name>
<organism evidence="1 2">
    <name type="scientific">Meishania litoralis</name>
    <dbReference type="NCBI Taxonomy" id="3434685"/>
    <lineage>
        <taxon>Bacteria</taxon>
        <taxon>Pseudomonadati</taxon>
        <taxon>Bacteroidota</taxon>
        <taxon>Flavobacteriia</taxon>
        <taxon>Flavobacteriales</taxon>
        <taxon>Flavobacteriaceae</taxon>
        <taxon>Meishania</taxon>
    </lineage>
</organism>
<dbReference type="Proteomes" id="UP001595191">
    <property type="component" value="Unassembled WGS sequence"/>
</dbReference>
<sequence length="898" mass="98746">MKKLLLQQNTFTKISFIVCALTSFFVNAQLKKDFTPRYSETLNGDFTMIANNVLSRDATDNYNGTESNHDFDDNVFVDIDSDPTTFNSSSANLANPAPGNTCMTIERVFLYWSAADKEYEVDGGGNVLAGDGGIEPAWNYNEIKMMLPGSTTYDATLTADEVIYRGRDEHFVNDPYICVKDITSWVQGLSDPFGKYQVANVKATEGRLLGHDGGNVGTSGGWQIVFVYQSPTLPQKNITLFDGYAHITAAQNNFDVTFNGFQTVPNGQVKANMVIGSFEGDRGISQDQLLILNTNGIWEPLSTPMRLADNFFNSSITTYGTDFLDRMPASTNTLGYDAALFDLENSGNRLITNNQTSAVVRMTSNQETYGLYLLGMAVEVWEPSLNQLELYAMASNENPRAGETVQIYLDVANTGNDNIRDLTFTTTIPPEMEFVSVEPLPAEITYNFDSNTRELTFTVADGYTDVSGAPYTIQYALRVQDDSYFAGLPACTFESSSQTLASFSGEINTTQKMAYSSFTFDDCGVGNEDATIINISITDVQAPTFDGSLPSDITVECDEVPDPAVLTATDYCDMNPIVTFDETATNNRDCTTGYEITRTWTATDDSGNSLVHTQIITVNGNPCLMDIEAPVFVEELPMDITVDCDNVPDAEILTAIDNCDMDPEVTFTETATNNRDCATGYEITRTWTATDDSGNSLVHTQIITVNGNPCLMDIEAPVFVEELPMDITVDCDNVPDAEILTAIDNCDMDPDVTFTETATNDRDCTTGYEITRTWTAIDDAGNQMSHTQIIIVNADMPCNLDDLVVSKTITSNGDGINDLFEITGLEACNYIYKLKIFNRWGNIVYESNDYKNDWGGFAPDNSLGNSGMLPSGTYYYIIGFNDLETQPVSGYIYIGSNI</sequence>
<accession>A0ACC7LMH9</accession>
<evidence type="ECO:0000313" key="1">
    <source>
        <dbReference type="EMBL" id="MFH6604733.1"/>
    </source>
</evidence>